<proteinExistence type="predicted"/>
<feature type="non-terminal residue" evidence="1">
    <location>
        <position position="1"/>
    </location>
</feature>
<organism evidence="1 2">
    <name type="scientific">Olea europaea subsp. europaea</name>
    <dbReference type="NCBI Taxonomy" id="158383"/>
    <lineage>
        <taxon>Eukaryota</taxon>
        <taxon>Viridiplantae</taxon>
        <taxon>Streptophyta</taxon>
        <taxon>Embryophyta</taxon>
        <taxon>Tracheophyta</taxon>
        <taxon>Spermatophyta</taxon>
        <taxon>Magnoliopsida</taxon>
        <taxon>eudicotyledons</taxon>
        <taxon>Gunneridae</taxon>
        <taxon>Pentapetalae</taxon>
        <taxon>asterids</taxon>
        <taxon>lamiids</taxon>
        <taxon>Lamiales</taxon>
        <taxon>Oleaceae</taxon>
        <taxon>Oleeae</taxon>
        <taxon>Olea</taxon>
    </lineage>
</organism>
<reference evidence="1 2" key="1">
    <citation type="submission" date="2019-12" db="EMBL/GenBank/DDBJ databases">
        <authorList>
            <person name="Alioto T."/>
            <person name="Alioto T."/>
            <person name="Gomez Garrido J."/>
        </authorList>
    </citation>
    <scope>NUCLEOTIDE SEQUENCE [LARGE SCALE GENOMIC DNA]</scope>
</reference>
<protein>
    <submittedName>
        <fullName evidence="1">Uncharacterized protein</fullName>
    </submittedName>
</protein>
<feature type="non-terminal residue" evidence="1">
    <location>
        <position position="107"/>
    </location>
</feature>
<accession>A0A8S0Q3W4</accession>
<keyword evidence="2" id="KW-1185">Reference proteome</keyword>
<dbReference type="Proteomes" id="UP000594638">
    <property type="component" value="Unassembled WGS sequence"/>
</dbReference>
<evidence type="ECO:0000313" key="2">
    <source>
        <dbReference type="Proteomes" id="UP000594638"/>
    </source>
</evidence>
<comment type="caution">
    <text evidence="1">The sequence shown here is derived from an EMBL/GenBank/DDBJ whole genome shotgun (WGS) entry which is preliminary data.</text>
</comment>
<dbReference type="Gramene" id="OE9A075607T1">
    <property type="protein sequence ID" value="OE9A075607C1"/>
    <property type="gene ID" value="OE9A075607"/>
</dbReference>
<sequence length="107" mass="11889">NDWTSAGLSIMELDETSMTTKASTIELPTSVRSNSVGLMICNPFRSTLFFVSYEPTGFGDSGLRSNNQGRPKMMCSTSIEMTSHHIWSLFSTNWIGTKQRSLTAIEE</sequence>
<evidence type="ECO:0000313" key="1">
    <source>
        <dbReference type="EMBL" id="CAA2961591.1"/>
    </source>
</evidence>
<dbReference type="AlphaFoldDB" id="A0A8S0Q3W4"/>
<dbReference type="EMBL" id="CACTIH010000573">
    <property type="protein sequence ID" value="CAA2961591.1"/>
    <property type="molecule type" value="Genomic_DNA"/>
</dbReference>
<gene>
    <name evidence="1" type="ORF">OLEA9_A075607</name>
</gene>
<name>A0A8S0Q3W4_OLEEU</name>